<dbReference type="Pfam" id="PF04185">
    <property type="entry name" value="Phosphoesterase"/>
    <property type="match status" value="1"/>
</dbReference>
<evidence type="ECO:0000313" key="4">
    <source>
        <dbReference type="Proteomes" id="UP000215002"/>
    </source>
</evidence>
<dbReference type="PANTHER" id="PTHR47197">
    <property type="entry name" value="PROTEIN NIRF"/>
    <property type="match status" value="1"/>
</dbReference>
<dbReference type="EMBL" id="CP022743">
    <property type="protein sequence ID" value="ASU33588.1"/>
    <property type="molecule type" value="Genomic_DNA"/>
</dbReference>
<dbReference type="PROSITE" id="PS51257">
    <property type="entry name" value="PROKAR_LIPOPROTEIN"/>
    <property type="match status" value="1"/>
</dbReference>
<reference evidence="3 4" key="1">
    <citation type="submission" date="2017-08" db="EMBL/GenBank/DDBJ databases">
        <title>Complete genome sequence of Mucilaginibacter sp. strain BJC16-A31.</title>
        <authorList>
            <consortium name="Henan University of Science and Technology"/>
            <person name="You X."/>
        </authorList>
    </citation>
    <scope>NUCLEOTIDE SEQUENCE [LARGE SCALE GENOMIC DNA]</scope>
    <source>
        <strain evidence="3 4">BJC16-A31</strain>
    </source>
</reference>
<dbReference type="NCBIfam" id="TIGR02276">
    <property type="entry name" value="beta_rpt_yvtn"/>
    <property type="match status" value="1"/>
</dbReference>
<dbReference type="InterPro" id="IPR007312">
    <property type="entry name" value="Phosphoesterase"/>
</dbReference>
<dbReference type="PANTHER" id="PTHR47197:SF3">
    <property type="entry name" value="DIHYDRO-HEME D1 DEHYDROGENASE"/>
    <property type="match status" value="1"/>
</dbReference>
<dbReference type="InterPro" id="IPR017850">
    <property type="entry name" value="Alkaline_phosphatase_core_sf"/>
</dbReference>
<dbReference type="KEGG" id="muc:MuYL_1692"/>
<protein>
    <submittedName>
        <fullName evidence="3">Phosphoesterase</fullName>
    </submittedName>
</protein>
<dbReference type="SUPFAM" id="SSF50974">
    <property type="entry name" value="Nitrous oxide reductase, N-terminal domain"/>
    <property type="match status" value="1"/>
</dbReference>
<dbReference type="AlphaFoldDB" id="A0A223NVC8"/>
<dbReference type="Gene3D" id="2.130.10.10">
    <property type="entry name" value="YVTN repeat-like/Quinoprotein amine dehydrogenase"/>
    <property type="match status" value="2"/>
</dbReference>
<evidence type="ECO:0000256" key="2">
    <source>
        <dbReference type="SAM" id="MobiDB-lite"/>
    </source>
</evidence>
<accession>A0A223NVC8</accession>
<name>A0A223NVC8_9SPHI</name>
<dbReference type="RefSeq" id="WP_094570023.1">
    <property type="nucleotide sequence ID" value="NZ_CP022743.1"/>
</dbReference>
<organism evidence="3 4">
    <name type="scientific">Mucilaginibacter xinganensis</name>
    <dbReference type="NCBI Taxonomy" id="1234841"/>
    <lineage>
        <taxon>Bacteria</taxon>
        <taxon>Pseudomonadati</taxon>
        <taxon>Bacteroidota</taxon>
        <taxon>Sphingobacteriia</taxon>
        <taxon>Sphingobacteriales</taxon>
        <taxon>Sphingobacteriaceae</taxon>
        <taxon>Mucilaginibacter</taxon>
    </lineage>
</organism>
<dbReference type="OrthoDB" id="145213at2"/>
<proteinExistence type="predicted"/>
<evidence type="ECO:0000256" key="1">
    <source>
        <dbReference type="ARBA" id="ARBA00022801"/>
    </source>
</evidence>
<evidence type="ECO:0000313" key="3">
    <source>
        <dbReference type="EMBL" id="ASU33588.1"/>
    </source>
</evidence>
<gene>
    <name evidence="3" type="ORF">MuYL_1692</name>
</gene>
<dbReference type="InterPro" id="IPR011045">
    <property type="entry name" value="N2O_reductase_N"/>
</dbReference>
<sequence>MYKNIRLSYIYIALNVIALTACHTAKKNKADADNEQLNMHSAYDDSTLTNKILPVLMPYNRVIDPAGKVIAFGDPGDENHSMDVKLIPGSSLIVVEDRFGIAFIDTIKKKVTARWTYKSDRKYSGVMSTYSGLKVLQSNQKTFIFWSGAVSNGQNSHSYVFQAVWNGEKLSIVNTFEFKAERPSPLALPNEVAINNENGTNYLYVVLNGNNQLVKINLDDNKTVWTKQTGVAPYGITIVKDKIFVSNWAGTQPKDTLNRETAGVPYGSTYIDPKTGATTSGTVSVMGLDGWVIKEIPVGLHPNAIINSPDGEFVYVANGNSDLVSVIATGSLQAIDAIPVKLMPGKKSFIGDTPNALAINTTGTTLYVANGLDNAVAVVKLGVKAATKGFGKSEVQGFIPTEAYPGGLAIDGNTLFVTNLEGEGARVSSRELSNEEKEDAAGNADTYNSHHQKATVSIIQIPDGKGLQEYTNRVKKLNLTFREDIARLLPRKNIAPRPMPERIGEPSVFNHVLYIIKENRTYDQVLGDMPEGNGMKSLCIYGDSITPNQHNLARNFLLLDNYYASGKCSAEGHQWTDAAMVTDYVEKSVRAWFRSYPHVQDDALVYDANGFIWNNAADHGKTVRIYGEACIPHFDNKLSWTDIYNDYKAGKPFSFTNTSTISRVRPMLSQNFPASDEHRITEQLRASAFINELKDYESKPGDQLPQLMVMALSSDHTVGTRPGLPTPNAMVADNDLALGRIVEAVSKSRFWKNTVIFVTEDDSQAGWDHVSAYRTTGFIISPYNVLKRNVSTNYNQTSFVRSIEQILGIPPMNIMDATALPMFNCFTDKPSAQTYTALNNRVPINDINPKLAALKGPALHYAKLSLRPEYDHIDGGNDDVMNRILWFAAKGKKPYPAKLAGKDNDD</sequence>
<dbReference type="InterPro" id="IPR015943">
    <property type="entry name" value="WD40/YVTN_repeat-like_dom_sf"/>
</dbReference>
<dbReference type="InterPro" id="IPR051200">
    <property type="entry name" value="Host-pathogen_enzymatic-act"/>
</dbReference>
<dbReference type="GO" id="GO:0016788">
    <property type="term" value="F:hydrolase activity, acting on ester bonds"/>
    <property type="evidence" value="ECO:0007669"/>
    <property type="project" value="InterPro"/>
</dbReference>
<feature type="region of interest" description="Disordered" evidence="2">
    <location>
        <begin position="427"/>
        <end position="447"/>
    </location>
</feature>
<dbReference type="Gene3D" id="3.40.720.10">
    <property type="entry name" value="Alkaline Phosphatase, subunit A"/>
    <property type="match status" value="2"/>
</dbReference>
<keyword evidence="1" id="KW-0378">Hydrolase</keyword>
<dbReference type="SUPFAM" id="SSF53649">
    <property type="entry name" value="Alkaline phosphatase-like"/>
    <property type="match status" value="1"/>
</dbReference>
<keyword evidence="4" id="KW-1185">Reference proteome</keyword>
<dbReference type="Proteomes" id="UP000215002">
    <property type="component" value="Chromosome"/>
</dbReference>
<dbReference type="InterPro" id="IPR011964">
    <property type="entry name" value="YVTN_b-propeller_repeat"/>
</dbReference>